<accession>A0AAP0JQG9</accession>
<sequence>MNVHQSSIPATLHSPIAKSSLNDEVVKLLQSFKIFLLQRKLVLTPSKPIIKL</sequence>
<dbReference type="AlphaFoldDB" id="A0AAP0JQG9"/>
<protein>
    <submittedName>
        <fullName evidence="1">Uncharacterized protein</fullName>
    </submittedName>
</protein>
<reference evidence="1 2" key="1">
    <citation type="submission" date="2024-01" db="EMBL/GenBank/DDBJ databases">
        <title>Genome assemblies of Stephania.</title>
        <authorList>
            <person name="Yang L."/>
        </authorList>
    </citation>
    <scope>NUCLEOTIDE SEQUENCE [LARGE SCALE GENOMIC DNA]</scope>
    <source>
        <strain evidence="1">QJT</strain>
        <tissue evidence="1">Leaf</tissue>
    </source>
</reference>
<gene>
    <name evidence="1" type="ORF">Sjap_008583</name>
</gene>
<evidence type="ECO:0000313" key="1">
    <source>
        <dbReference type="EMBL" id="KAK9137989.1"/>
    </source>
</evidence>
<evidence type="ECO:0000313" key="2">
    <source>
        <dbReference type="Proteomes" id="UP001417504"/>
    </source>
</evidence>
<organism evidence="1 2">
    <name type="scientific">Stephania japonica</name>
    <dbReference type="NCBI Taxonomy" id="461633"/>
    <lineage>
        <taxon>Eukaryota</taxon>
        <taxon>Viridiplantae</taxon>
        <taxon>Streptophyta</taxon>
        <taxon>Embryophyta</taxon>
        <taxon>Tracheophyta</taxon>
        <taxon>Spermatophyta</taxon>
        <taxon>Magnoliopsida</taxon>
        <taxon>Ranunculales</taxon>
        <taxon>Menispermaceae</taxon>
        <taxon>Menispermoideae</taxon>
        <taxon>Cissampelideae</taxon>
        <taxon>Stephania</taxon>
    </lineage>
</organism>
<comment type="caution">
    <text evidence="1">The sequence shown here is derived from an EMBL/GenBank/DDBJ whole genome shotgun (WGS) entry which is preliminary data.</text>
</comment>
<dbReference type="Proteomes" id="UP001417504">
    <property type="component" value="Unassembled WGS sequence"/>
</dbReference>
<dbReference type="EMBL" id="JBBNAE010000003">
    <property type="protein sequence ID" value="KAK9137989.1"/>
    <property type="molecule type" value="Genomic_DNA"/>
</dbReference>
<keyword evidence="2" id="KW-1185">Reference proteome</keyword>
<proteinExistence type="predicted"/>
<name>A0AAP0JQG9_9MAGN</name>